<dbReference type="AlphaFoldDB" id="A0A3N4LP86"/>
<feature type="chain" id="PRO_5018220503" description="Yeast cell wall synthesis Kre9/Knh1-like N-terminal domain-containing protein" evidence="3">
    <location>
        <begin position="21"/>
        <end position="239"/>
    </location>
</feature>
<evidence type="ECO:0000256" key="3">
    <source>
        <dbReference type="SAM" id="SignalP"/>
    </source>
</evidence>
<feature type="signal peptide" evidence="3">
    <location>
        <begin position="1"/>
        <end position="20"/>
    </location>
</feature>
<dbReference type="InParanoid" id="A0A3N4LP86"/>
<proteinExistence type="predicted"/>
<protein>
    <recommendedName>
        <fullName evidence="4">Yeast cell wall synthesis Kre9/Knh1-like N-terminal domain-containing protein</fullName>
    </recommendedName>
</protein>
<evidence type="ECO:0000256" key="2">
    <source>
        <dbReference type="SAM" id="MobiDB-lite"/>
    </source>
</evidence>
<dbReference type="PANTHER" id="PTHR40633">
    <property type="entry name" value="MATRIX PROTEIN, PUTATIVE (AFU_ORTHOLOGUE AFUA_8G05410)-RELATED"/>
    <property type="match status" value="1"/>
</dbReference>
<reference evidence="5 6" key="1">
    <citation type="journal article" date="2018" name="Nat. Ecol. Evol.">
        <title>Pezizomycetes genomes reveal the molecular basis of ectomycorrhizal truffle lifestyle.</title>
        <authorList>
            <person name="Murat C."/>
            <person name="Payen T."/>
            <person name="Noel B."/>
            <person name="Kuo A."/>
            <person name="Morin E."/>
            <person name="Chen J."/>
            <person name="Kohler A."/>
            <person name="Krizsan K."/>
            <person name="Balestrini R."/>
            <person name="Da Silva C."/>
            <person name="Montanini B."/>
            <person name="Hainaut M."/>
            <person name="Levati E."/>
            <person name="Barry K.W."/>
            <person name="Belfiori B."/>
            <person name="Cichocki N."/>
            <person name="Clum A."/>
            <person name="Dockter R.B."/>
            <person name="Fauchery L."/>
            <person name="Guy J."/>
            <person name="Iotti M."/>
            <person name="Le Tacon F."/>
            <person name="Lindquist E.A."/>
            <person name="Lipzen A."/>
            <person name="Malagnac F."/>
            <person name="Mello A."/>
            <person name="Molinier V."/>
            <person name="Miyauchi S."/>
            <person name="Poulain J."/>
            <person name="Riccioni C."/>
            <person name="Rubini A."/>
            <person name="Sitrit Y."/>
            <person name="Splivallo R."/>
            <person name="Traeger S."/>
            <person name="Wang M."/>
            <person name="Zifcakova L."/>
            <person name="Wipf D."/>
            <person name="Zambonelli A."/>
            <person name="Paolocci F."/>
            <person name="Nowrousian M."/>
            <person name="Ottonello S."/>
            <person name="Baldrian P."/>
            <person name="Spatafora J.W."/>
            <person name="Henrissat B."/>
            <person name="Nagy L.G."/>
            <person name="Aury J.M."/>
            <person name="Wincker P."/>
            <person name="Grigoriev I.V."/>
            <person name="Bonfante P."/>
            <person name="Martin F.M."/>
        </authorList>
    </citation>
    <scope>NUCLEOTIDE SEQUENCE [LARGE SCALE GENOMIC DNA]</scope>
    <source>
        <strain evidence="5 6">ATCC MYA-4762</strain>
    </source>
</reference>
<evidence type="ECO:0000313" key="6">
    <source>
        <dbReference type="Proteomes" id="UP000267821"/>
    </source>
</evidence>
<accession>A0A3N4LP86</accession>
<evidence type="ECO:0000313" key="5">
    <source>
        <dbReference type="EMBL" id="RPB24727.1"/>
    </source>
</evidence>
<dbReference type="InterPro" id="IPR018466">
    <property type="entry name" value="Kre9/Knh1-like_N"/>
</dbReference>
<dbReference type="Pfam" id="PF10342">
    <property type="entry name" value="Kre9_KNH"/>
    <property type="match status" value="1"/>
</dbReference>
<dbReference type="EMBL" id="ML121540">
    <property type="protein sequence ID" value="RPB24727.1"/>
    <property type="molecule type" value="Genomic_DNA"/>
</dbReference>
<organism evidence="5 6">
    <name type="scientific">Terfezia boudieri ATCC MYA-4762</name>
    <dbReference type="NCBI Taxonomy" id="1051890"/>
    <lineage>
        <taxon>Eukaryota</taxon>
        <taxon>Fungi</taxon>
        <taxon>Dikarya</taxon>
        <taxon>Ascomycota</taxon>
        <taxon>Pezizomycotina</taxon>
        <taxon>Pezizomycetes</taxon>
        <taxon>Pezizales</taxon>
        <taxon>Pezizaceae</taxon>
        <taxon>Terfezia</taxon>
    </lineage>
</organism>
<dbReference type="PANTHER" id="PTHR40633:SF5">
    <property type="entry name" value="ANCHORED PROTEIN, PUTATIVE (AFU_ORTHOLOGUE AFUA_8G04370)-RELATED"/>
    <property type="match status" value="1"/>
</dbReference>
<feature type="region of interest" description="Disordered" evidence="2">
    <location>
        <begin position="191"/>
        <end position="222"/>
    </location>
</feature>
<evidence type="ECO:0000259" key="4">
    <source>
        <dbReference type="Pfam" id="PF10342"/>
    </source>
</evidence>
<gene>
    <name evidence="5" type="ORF">L211DRAFT_837104</name>
</gene>
<sequence>MRFFTAALVALSTLAATVFAAENQITYPGAGDTVQGGQTIVIKWIPDTPDKTVKLVLRKGKSDDLDVSGPICDDCPNSGSYEWTAPKDIVAGKDYSIEIKFNSGVNYSPHFEIDSTVTARTTTGTTDTTDTTATATDTATTTTTTTTTEDSTTEASTTTATSATSSTVPTTTTLITSTTFYPNTTVALSTTTTTTSKPKTTGTSSTSTGTGAPDPNSGSAKTVSGGLVAIVVAAWALML</sequence>
<feature type="compositionally biased region" description="Low complexity" evidence="2">
    <location>
        <begin position="191"/>
        <end position="211"/>
    </location>
</feature>
<keyword evidence="1 3" id="KW-0732">Signal</keyword>
<feature type="region of interest" description="Disordered" evidence="2">
    <location>
        <begin position="139"/>
        <end position="167"/>
    </location>
</feature>
<dbReference type="OrthoDB" id="2260257at2759"/>
<dbReference type="STRING" id="1051890.A0A3N4LP86"/>
<name>A0A3N4LP86_9PEZI</name>
<dbReference type="Proteomes" id="UP000267821">
    <property type="component" value="Unassembled WGS sequence"/>
</dbReference>
<feature type="domain" description="Yeast cell wall synthesis Kre9/Knh1-like N-terminal" evidence="4">
    <location>
        <begin position="28"/>
        <end position="113"/>
    </location>
</feature>
<evidence type="ECO:0000256" key="1">
    <source>
        <dbReference type="ARBA" id="ARBA00022729"/>
    </source>
</evidence>
<keyword evidence="6" id="KW-1185">Reference proteome</keyword>
<dbReference type="InterPro" id="IPR052982">
    <property type="entry name" value="SRP1/TIP1-like"/>
</dbReference>